<gene>
    <name evidence="2" type="ORF">ACFQ2I_07285</name>
</gene>
<organism evidence="2 3">
    <name type="scientific">Paenibacillus chungangensis</name>
    <dbReference type="NCBI Taxonomy" id="696535"/>
    <lineage>
        <taxon>Bacteria</taxon>
        <taxon>Bacillati</taxon>
        <taxon>Bacillota</taxon>
        <taxon>Bacilli</taxon>
        <taxon>Bacillales</taxon>
        <taxon>Paenibacillaceae</taxon>
        <taxon>Paenibacillus</taxon>
    </lineage>
</organism>
<dbReference type="EMBL" id="JBHTJZ010000008">
    <property type="protein sequence ID" value="MFD0959188.1"/>
    <property type="molecule type" value="Genomic_DNA"/>
</dbReference>
<protein>
    <submittedName>
        <fullName evidence="2">Uncharacterized protein</fullName>
    </submittedName>
</protein>
<feature type="transmembrane region" description="Helical" evidence="1">
    <location>
        <begin position="12"/>
        <end position="32"/>
    </location>
</feature>
<evidence type="ECO:0000313" key="3">
    <source>
        <dbReference type="Proteomes" id="UP001596989"/>
    </source>
</evidence>
<sequence length="211" mass="23121">MHRITNSMELSALLALLTVSLYTAYLSSRLLLSGSERTLHSNVRRLRCWSTLFALMSAGYVVCSLVLTARAPSPAHMMALLLRMASVLSGLSWIWLIALPRVRLLAMRTQGGRAVAPDLPRMRHASSPALVTPYKFAMLAIGTALVLLPPFDGPFSWFSLSLYLTLLCFLGGILWIIQSNRCALAASSVAAEVGSSPLPSDSYSIRIDRRR</sequence>
<dbReference type="Proteomes" id="UP001596989">
    <property type="component" value="Unassembled WGS sequence"/>
</dbReference>
<feature type="transmembrane region" description="Helical" evidence="1">
    <location>
        <begin position="131"/>
        <end position="151"/>
    </location>
</feature>
<feature type="transmembrane region" description="Helical" evidence="1">
    <location>
        <begin position="77"/>
        <end position="98"/>
    </location>
</feature>
<feature type="transmembrane region" description="Helical" evidence="1">
    <location>
        <begin position="157"/>
        <end position="177"/>
    </location>
</feature>
<feature type="transmembrane region" description="Helical" evidence="1">
    <location>
        <begin position="52"/>
        <end position="71"/>
    </location>
</feature>
<name>A0ABW3HNU6_9BACL</name>
<keyword evidence="1" id="KW-0472">Membrane</keyword>
<proteinExistence type="predicted"/>
<comment type="caution">
    <text evidence="2">The sequence shown here is derived from an EMBL/GenBank/DDBJ whole genome shotgun (WGS) entry which is preliminary data.</text>
</comment>
<reference evidence="3" key="1">
    <citation type="journal article" date="2019" name="Int. J. Syst. Evol. Microbiol.">
        <title>The Global Catalogue of Microorganisms (GCM) 10K type strain sequencing project: providing services to taxonomists for standard genome sequencing and annotation.</title>
        <authorList>
            <consortium name="The Broad Institute Genomics Platform"/>
            <consortium name="The Broad Institute Genome Sequencing Center for Infectious Disease"/>
            <person name="Wu L."/>
            <person name="Ma J."/>
        </authorList>
    </citation>
    <scope>NUCLEOTIDE SEQUENCE [LARGE SCALE GENOMIC DNA]</scope>
    <source>
        <strain evidence="3">CCUG 59129</strain>
    </source>
</reference>
<evidence type="ECO:0000256" key="1">
    <source>
        <dbReference type="SAM" id="Phobius"/>
    </source>
</evidence>
<accession>A0ABW3HNU6</accession>
<evidence type="ECO:0000313" key="2">
    <source>
        <dbReference type="EMBL" id="MFD0959188.1"/>
    </source>
</evidence>
<keyword evidence="1" id="KW-0812">Transmembrane</keyword>
<keyword evidence="1" id="KW-1133">Transmembrane helix</keyword>
<dbReference type="RefSeq" id="WP_377563188.1">
    <property type="nucleotide sequence ID" value="NZ_JBHTJZ010000008.1"/>
</dbReference>
<keyword evidence="3" id="KW-1185">Reference proteome</keyword>